<accession>A0A7X0IHX4</accession>
<feature type="transmembrane region" description="Helical" evidence="7">
    <location>
        <begin position="197"/>
        <end position="214"/>
    </location>
</feature>
<feature type="transmembrane region" description="Helical" evidence="7">
    <location>
        <begin position="129"/>
        <end position="149"/>
    </location>
</feature>
<dbReference type="Pfam" id="PF00528">
    <property type="entry name" value="BPD_transp_1"/>
    <property type="match status" value="1"/>
</dbReference>
<dbReference type="EMBL" id="JACHIU010000001">
    <property type="protein sequence ID" value="MBB6474313.1"/>
    <property type="molecule type" value="Genomic_DNA"/>
</dbReference>
<keyword evidence="3" id="KW-1003">Cell membrane</keyword>
<dbReference type="SUPFAM" id="SSF161098">
    <property type="entry name" value="MetI-like"/>
    <property type="match status" value="1"/>
</dbReference>
<dbReference type="GO" id="GO:0055085">
    <property type="term" value="P:transmembrane transport"/>
    <property type="evidence" value="ECO:0007669"/>
    <property type="project" value="InterPro"/>
</dbReference>
<feature type="transmembrane region" description="Helical" evidence="7">
    <location>
        <begin position="98"/>
        <end position="117"/>
    </location>
</feature>
<dbReference type="Gene3D" id="1.10.3720.10">
    <property type="entry name" value="MetI-like"/>
    <property type="match status" value="1"/>
</dbReference>
<dbReference type="GO" id="GO:0005886">
    <property type="term" value="C:plasma membrane"/>
    <property type="evidence" value="ECO:0007669"/>
    <property type="project" value="UniProtKB-SubCell"/>
</dbReference>
<dbReference type="InterPro" id="IPR000515">
    <property type="entry name" value="MetI-like"/>
</dbReference>
<protein>
    <submittedName>
        <fullName evidence="9">NitT/TauT family transport system permease protein</fullName>
    </submittedName>
</protein>
<dbReference type="CDD" id="cd06261">
    <property type="entry name" value="TM_PBP2"/>
    <property type="match status" value="1"/>
</dbReference>
<keyword evidence="6 7" id="KW-0472">Membrane</keyword>
<dbReference type="PANTHER" id="PTHR30151">
    <property type="entry name" value="ALKANE SULFONATE ABC TRANSPORTER-RELATED, MEMBRANE SUBUNIT"/>
    <property type="match status" value="1"/>
</dbReference>
<comment type="subcellular location">
    <subcellularLocation>
        <location evidence="1 7">Cell membrane</location>
        <topology evidence="1 7">Multi-pass membrane protein</topology>
    </subcellularLocation>
</comment>
<evidence type="ECO:0000256" key="6">
    <source>
        <dbReference type="ARBA" id="ARBA00023136"/>
    </source>
</evidence>
<dbReference type="PANTHER" id="PTHR30151:SF40">
    <property type="entry name" value="TRANSPORT SYSTEM INTEGRAL MEMBRANE PROTEIN"/>
    <property type="match status" value="1"/>
</dbReference>
<organism evidence="9 10">
    <name type="scientific">Sphaerisporangium rubeum</name>
    <dbReference type="NCBI Taxonomy" id="321317"/>
    <lineage>
        <taxon>Bacteria</taxon>
        <taxon>Bacillati</taxon>
        <taxon>Actinomycetota</taxon>
        <taxon>Actinomycetes</taxon>
        <taxon>Streptosporangiales</taxon>
        <taxon>Streptosporangiaceae</taxon>
        <taxon>Sphaerisporangium</taxon>
    </lineage>
</organism>
<evidence type="ECO:0000313" key="10">
    <source>
        <dbReference type="Proteomes" id="UP000555564"/>
    </source>
</evidence>
<evidence type="ECO:0000256" key="5">
    <source>
        <dbReference type="ARBA" id="ARBA00022989"/>
    </source>
</evidence>
<feature type="transmembrane region" description="Helical" evidence="7">
    <location>
        <begin position="38"/>
        <end position="62"/>
    </location>
</feature>
<feature type="transmembrane region" description="Helical" evidence="7">
    <location>
        <begin position="155"/>
        <end position="176"/>
    </location>
</feature>
<feature type="transmembrane region" description="Helical" evidence="7">
    <location>
        <begin position="255"/>
        <end position="274"/>
    </location>
</feature>
<gene>
    <name evidence="9" type="ORF">BJ992_003744</name>
</gene>
<keyword evidence="2 7" id="KW-0813">Transport</keyword>
<sequence length="292" mass="31321">MAATETRAADAHARQLAGLDALELVAPRRTALPTRAWAAAWPVLSAIAIVLVIWQGVVWAGWWPEYVFAGPVTTLTDLAHRLGEAEFYQAVAVTMRRAIVGFALAIAVGLVVGALVSRIGPLRRAVGSLITGLQTMPSIAWFPLAILLFGLTESAILFVVVLGAAPSIANGLIAGVDYTPPILLRAGHMLGFRRLSLYRHVILPASLPSFLAGLKQGWAFAWRSLMAGELLVIIANRPSLGEQLHFARELADSPGLLATMIIILVIGIVVDRVFGAADNALRRRWGLHQVTN</sequence>
<dbReference type="PROSITE" id="PS50928">
    <property type="entry name" value="ABC_TM1"/>
    <property type="match status" value="1"/>
</dbReference>
<evidence type="ECO:0000256" key="4">
    <source>
        <dbReference type="ARBA" id="ARBA00022692"/>
    </source>
</evidence>
<evidence type="ECO:0000256" key="1">
    <source>
        <dbReference type="ARBA" id="ARBA00004651"/>
    </source>
</evidence>
<evidence type="ECO:0000259" key="8">
    <source>
        <dbReference type="PROSITE" id="PS50928"/>
    </source>
</evidence>
<comment type="caution">
    <text evidence="9">The sequence shown here is derived from an EMBL/GenBank/DDBJ whole genome shotgun (WGS) entry which is preliminary data.</text>
</comment>
<comment type="similarity">
    <text evidence="7">Belongs to the binding-protein-dependent transport system permease family.</text>
</comment>
<evidence type="ECO:0000256" key="2">
    <source>
        <dbReference type="ARBA" id="ARBA00022448"/>
    </source>
</evidence>
<keyword evidence="10" id="KW-1185">Reference proteome</keyword>
<keyword evidence="5 7" id="KW-1133">Transmembrane helix</keyword>
<proteinExistence type="inferred from homology"/>
<feature type="domain" description="ABC transmembrane type-1" evidence="8">
    <location>
        <begin position="91"/>
        <end position="274"/>
    </location>
</feature>
<dbReference type="AlphaFoldDB" id="A0A7X0IHX4"/>
<reference evidence="9 10" key="1">
    <citation type="submission" date="2020-08" db="EMBL/GenBank/DDBJ databases">
        <title>Sequencing the genomes of 1000 actinobacteria strains.</title>
        <authorList>
            <person name="Klenk H.-P."/>
        </authorList>
    </citation>
    <scope>NUCLEOTIDE SEQUENCE [LARGE SCALE GENOMIC DNA]</scope>
    <source>
        <strain evidence="9 10">DSM 44936</strain>
    </source>
</reference>
<keyword evidence="4 7" id="KW-0812">Transmembrane</keyword>
<evidence type="ECO:0000256" key="7">
    <source>
        <dbReference type="RuleBase" id="RU363032"/>
    </source>
</evidence>
<evidence type="ECO:0000313" key="9">
    <source>
        <dbReference type="EMBL" id="MBB6474313.1"/>
    </source>
</evidence>
<dbReference type="Proteomes" id="UP000555564">
    <property type="component" value="Unassembled WGS sequence"/>
</dbReference>
<dbReference type="RefSeq" id="WP_184982721.1">
    <property type="nucleotide sequence ID" value="NZ_BAAALO010000095.1"/>
</dbReference>
<evidence type="ECO:0000256" key="3">
    <source>
        <dbReference type="ARBA" id="ARBA00022475"/>
    </source>
</evidence>
<name>A0A7X0IHX4_9ACTN</name>
<dbReference type="InterPro" id="IPR035906">
    <property type="entry name" value="MetI-like_sf"/>
</dbReference>